<evidence type="ECO:0000256" key="1">
    <source>
        <dbReference type="SAM" id="MobiDB-lite"/>
    </source>
</evidence>
<reference evidence="2 3" key="1">
    <citation type="submission" date="2020-09" db="EMBL/GenBank/DDBJ databases">
        <title>Investigation of environmental microbe.</title>
        <authorList>
            <person name="Ou Y."/>
            <person name="Kang Q."/>
        </authorList>
    </citation>
    <scope>NUCLEOTIDE SEQUENCE [LARGE SCALE GENOMIC DNA]</scope>
    <source>
        <strain evidence="2 3">KJZ-9</strain>
    </source>
</reference>
<dbReference type="Pfam" id="PF12900">
    <property type="entry name" value="Pyridox_ox_2"/>
    <property type="match status" value="1"/>
</dbReference>
<dbReference type="InterPro" id="IPR024747">
    <property type="entry name" value="Pyridox_Oxase-rel"/>
</dbReference>
<dbReference type="AlphaFoldDB" id="A0A7H2BMN5"/>
<dbReference type="EMBL" id="CP061538">
    <property type="protein sequence ID" value="QNV40931.1"/>
    <property type="molecule type" value="Genomic_DNA"/>
</dbReference>
<dbReference type="InterPro" id="IPR012349">
    <property type="entry name" value="Split_barrel_FMN-bd"/>
</dbReference>
<name>A0A7H2BMN5_9MICC</name>
<feature type="region of interest" description="Disordered" evidence="1">
    <location>
        <begin position="1"/>
        <end position="21"/>
    </location>
</feature>
<dbReference type="SUPFAM" id="SSF50475">
    <property type="entry name" value="FMN-binding split barrel"/>
    <property type="match status" value="1"/>
</dbReference>
<dbReference type="Proteomes" id="UP000516421">
    <property type="component" value="Chromosome"/>
</dbReference>
<proteinExistence type="predicted"/>
<sequence>MNIQSTHQNSSAPQQAPVTELTEPECWELAEKTSFARLGTVDNGEVFITPLNIVTSEGKIFFRTAHGSKLTNLILNEKVTIEFDKAEGGSAYSVNIFGTARLLTDSSELERAAQLPLTPWIRTEKIEFVEITPSTMTGRRFILG</sequence>
<dbReference type="KEGG" id="rama:IDM48_02530"/>
<organism evidence="2 3">
    <name type="scientific">Rothia amarae</name>
    <dbReference type="NCBI Taxonomy" id="169480"/>
    <lineage>
        <taxon>Bacteria</taxon>
        <taxon>Bacillati</taxon>
        <taxon>Actinomycetota</taxon>
        <taxon>Actinomycetes</taxon>
        <taxon>Micrococcales</taxon>
        <taxon>Micrococcaceae</taxon>
        <taxon>Rothia</taxon>
    </lineage>
</organism>
<keyword evidence="3" id="KW-1185">Reference proteome</keyword>
<evidence type="ECO:0000313" key="2">
    <source>
        <dbReference type="EMBL" id="QNV40931.1"/>
    </source>
</evidence>
<evidence type="ECO:0000313" key="3">
    <source>
        <dbReference type="Proteomes" id="UP000516421"/>
    </source>
</evidence>
<gene>
    <name evidence="2" type="ORF">IDM48_02530</name>
</gene>
<protein>
    <submittedName>
        <fullName evidence="2">Pyridoxamine 5'-phosphate oxidase family protein</fullName>
    </submittedName>
</protein>
<feature type="compositionally biased region" description="Polar residues" evidence="1">
    <location>
        <begin position="1"/>
        <end position="17"/>
    </location>
</feature>
<accession>A0A7H2BMN5</accession>
<dbReference type="Gene3D" id="2.30.110.10">
    <property type="entry name" value="Electron Transport, Fmn-binding Protein, Chain A"/>
    <property type="match status" value="1"/>
</dbReference>